<organism evidence="1">
    <name type="scientific">Arundo donax</name>
    <name type="common">Giant reed</name>
    <name type="synonym">Donax arundinaceus</name>
    <dbReference type="NCBI Taxonomy" id="35708"/>
    <lineage>
        <taxon>Eukaryota</taxon>
        <taxon>Viridiplantae</taxon>
        <taxon>Streptophyta</taxon>
        <taxon>Embryophyta</taxon>
        <taxon>Tracheophyta</taxon>
        <taxon>Spermatophyta</taxon>
        <taxon>Magnoliopsida</taxon>
        <taxon>Liliopsida</taxon>
        <taxon>Poales</taxon>
        <taxon>Poaceae</taxon>
        <taxon>PACMAD clade</taxon>
        <taxon>Arundinoideae</taxon>
        <taxon>Arundineae</taxon>
        <taxon>Arundo</taxon>
    </lineage>
</organism>
<reference evidence="1" key="2">
    <citation type="journal article" date="2015" name="Data Brief">
        <title>Shoot transcriptome of the giant reed, Arundo donax.</title>
        <authorList>
            <person name="Barrero R.A."/>
            <person name="Guerrero F.D."/>
            <person name="Moolhuijzen P."/>
            <person name="Goolsby J.A."/>
            <person name="Tidwell J."/>
            <person name="Bellgard S.E."/>
            <person name="Bellgard M.I."/>
        </authorList>
    </citation>
    <scope>NUCLEOTIDE SEQUENCE</scope>
    <source>
        <tissue evidence="1">Shoot tissue taken approximately 20 cm above the soil surface</tissue>
    </source>
</reference>
<reference evidence="1" key="1">
    <citation type="submission" date="2014-09" db="EMBL/GenBank/DDBJ databases">
        <authorList>
            <person name="Magalhaes I.L.F."/>
            <person name="Oliveira U."/>
            <person name="Santos F.R."/>
            <person name="Vidigal T.H.D.A."/>
            <person name="Brescovit A.D."/>
            <person name="Santos A.J."/>
        </authorList>
    </citation>
    <scope>NUCLEOTIDE SEQUENCE</scope>
    <source>
        <tissue evidence="1">Shoot tissue taken approximately 20 cm above the soil surface</tissue>
    </source>
</reference>
<proteinExistence type="predicted"/>
<dbReference type="EMBL" id="GBRH01185143">
    <property type="protein sequence ID" value="JAE12753.1"/>
    <property type="molecule type" value="Transcribed_RNA"/>
</dbReference>
<accession>A0A0A9FWK5</accession>
<dbReference type="AlphaFoldDB" id="A0A0A9FWK5"/>
<sequence length="34" mass="3784">MPLADHAVNMKLKLINASKPFFVFRRSSCANCSS</sequence>
<evidence type="ECO:0000313" key="1">
    <source>
        <dbReference type="EMBL" id="JAE12753.1"/>
    </source>
</evidence>
<name>A0A0A9FWK5_ARUDO</name>
<protein>
    <submittedName>
        <fullName evidence="1">Uncharacterized protein</fullName>
    </submittedName>
</protein>